<keyword evidence="5" id="KW-0631">Potassium channel</keyword>
<dbReference type="InterPro" id="IPR047871">
    <property type="entry name" value="K_chnl_Slo-like"/>
</dbReference>
<dbReference type="Pfam" id="PF22614">
    <property type="entry name" value="Slo-like_RCK"/>
    <property type="match status" value="2"/>
</dbReference>
<evidence type="ECO:0000256" key="7">
    <source>
        <dbReference type="ARBA" id="ARBA00022958"/>
    </source>
</evidence>
<evidence type="ECO:0000256" key="12">
    <source>
        <dbReference type="SAM" id="Coils"/>
    </source>
</evidence>
<dbReference type="InterPro" id="IPR003929">
    <property type="entry name" value="K_chnl_BK_asu"/>
</dbReference>
<comment type="subcellular location">
    <subcellularLocation>
        <location evidence="1">Membrane</location>
        <topology evidence="1">Multi-pass membrane protein</topology>
    </subcellularLocation>
</comment>
<dbReference type="FunFam" id="3.40.50.720:FF:000797">
    <property type="entry name" value="Uncharacterized protein"/>
    <property type="match status" value="1"/>
</dbReference>
<dbReference type="GO" id="GO:0034702">
    <property type="term" value="C:monoatomic ion channel complex"/>
    <property type="evidence" value="ECO:0007669"/>
    <property type="project" value="UniProtKB-KW"/>
</dbReference>
<keyword evidence="11" id="KW-0407">Ion channel</keyword>
<dbReference type="Pfam" id="PF00520">
    <property type="entry name" value="Ion_trans"/>
    <property type="match status" value="1"/>
</dbReference>
<dbReference type="GO" id="GO:0005267">
    <property type="term" value="F:potassium channel activity"/>
    <property type="evidence" value="ECO:0007669"/>
    <property type="project" value="UniProtKB-KW"/>
</dbReference>
<dbReference type="Pfam" id="PF03493">
    <property type="entry name" value="BK_channel_a"/>
    <property type="match status" value="1"/>
</dbReference>
<keyword evidence="2" id="KW-0813">Transport</keyword>
<evidence type="ECO:0000256" key="11">
    <source>
        <dbReference type="ARBA" id="ARBA00023303"/>
    </source>
</evidence>
<keyword evidence="7" id="KW-0630">Potassium</keyword>
<feature type="domain" description="RCK N-terminal" evidence="14">
    <location>
        <begin position="632"/>
        <end position="773"/>
    </location>
</feature>
<evidence type="ECO:0000256" key="13">
    <source>
        <dbReference type="SAM" id="Phobius"/>
    </source>
</evidence>
<keyword evidence="4 13" id="KW-0812">Transmembrane</keyword>
<keyword evidence="3" id="KW-0633">Potassium transport</keyword>
<keyword evidence="9" id="KW-0406">Ion transport</keyword>
<reference evidence="15" key="1">
    <citation type="submission" date="2021-01" db="EMBL/GenBank/DDBJ databases">
        <authorList>
            <consortium name="Genoscope - CEA"/>
            <person name="William W."/>
        </authorList>
    </citation>
    <scope>NUCLEOTIDE SEQUENCE</scope>
</reference>
<keyword evidence="6" id="KW-0851">Voltage-gated channel</keyword>
<feature type="transmembrane region" description="Helical" evidence="13">
    <location>
        <begin position="39"/>
        <end position="58"/>
    </location>
</feature>
<keyword evidence="10 13" id="KW-0472">Membrane</keyword>
<evidence type="ECO:0000313" key="15">
    <source>
        <dbReference type="EMBL" id="CAD8123630.1"/>
    </source>
</evidence>
<organism evidence="15 16">
    <name type="scientific">Paramecium sonneborni</name>
    <dbReference type="NCBI Taxonomy" id="65129"/>
    <lineage>
        <taxon>Eukaryota</taxon>
        <taxon>Sar</taxon>
        <taxon>Alveolata</taxon>
        <taxon>Ciliophora</taxon>
        <taxon>Intramacronucleata</taxon>
        <taxon>Oligohymenophorea</taxon>
        <taxon>Peniculida</taxon>
        <taxon>Parameciidae</taxon>
        <taxon>Paramecium</taxon>
    </lineage>
</organism>
<dbReference type="InterPro" id="IPR005821">
    <property type="entry name" value="Ion_trans_dom"/>
</dbReference>
<dbReference type="PANTHER" id="PTHR10027:SF10">
    <property type="entry name" value="SLOWPOKE 2, ISOFORM D"/>
    <property type="match status" value="1"/>
</dbReference>
<dbReference type="InterPro" id="IPR003148">
    <property type="entry name" value="RCK_N"/>
</dbReference>
<evidence type="ECO:0000256" key="2">
    <source>
        <dbReference type="ARBA" id="ARBA00022448"/>
    </source>
</evidence>
<protein>
    <recommendedName>
        <fullName evidence="14">RCK N-terminal domain-containing protein</fullName>
    </recommendedName>
</protein>
<feature type="coiled-coil region" evidence="12">
    <location>
        <begin position="991"/>
        <end position="1018"/>
    </location>
</feature>
<evidence type="ECO:0000256" key="10">
    <source>
        <dbReference type="ARBA" id="ARBA00023136"/>
    </source>
</evidence>
<dbReference type="EMBL" id="CAJJDN010000146">
    <property type="protein sequence ID" value="CAD8123630.1"/>
    <property type="molecule type" value="Genomic_DNA"/>
</dbReference>
<accession>A0A8S1R9S9</accession>
<sequence>MKRSQVAPMPIKQEVEDFENRVTLRLYLEKLLSQKWGRYLDIVSGFISLTSCMIYLGTTYFNNVNWLSTIDIIVCSLYLFEYLLKTFAAQHRLQYILEVNSAVELFTLMPLFILQEQENWDYLTRLINISRVIRFLRVVKTISKYYQVGDNEFGGVNRQIYTISLTILTLIIVTAGVLQAFESPKRKELIALDEENQCGASIDECTFHEMVYFTVVTLATVGYGDVTPQTEEGRVCVIVLIIIVLVVIPKQMNELIRLMGLQSVYARAFYKWNPEVPHIIICGHVSVAALRNFCSELFHQDHGSQDKNAIIMRLTKPNTEMEIFLHNPKYELFLTYLQGSPMVDRDLKRAAATQAKACVILTNKQIVNSQSSDHKNILIGLQIKKYVNHITGGNIRLCMQLIKPESKLNYRQALGLKVITDQIISVEEFKMNLLAKSCFCPGIIALIGNLITSAGEQEGDMEYEWLNEYTKGMGHEIYRTDLSFKFQGKSFSEVATIVYNEFKGILFGIEFDIGKYTIIRLNPGSYIIPNTTEANVHAYIICEDKKVADQVATYEMTTEEIANYHYQLLQKSKQKEKLPDDEEEEKFDDPLLYGKDSIEEAEMLEQDYVLDPEPISLMTVTPTSLQDSTEITNHIVVCGIHPSIYYFLLALRAKYLKELQFVVILAPEQPTKQWEYINRFPKVRFIKGSPLTSDGLLRANINFADKAVIFAQGSDQSIDEVGDAIDEMHDAESIFIYKAIKKLNPSIQIMIELVYSSNIEFLLEKDYQYQNEFKYEFTPLQASGEVYISAIIDTLTCQAYFNPHIVTILQQILTGQRQSTQVIRAICEHADLKDSNLYQVPVPEDYLNKTFGELFNYLSTERHLIPLGLYRMAGAVDNKHPYVYTNPPSETKLTHRDKVFVLAHQLPADLTGGSNLDLKAMQMEGKQQLDIENENKGLIQDKFKTQIQNGMQKTLTKQKNDKMVVFSGVSKSHKNLDLDNLNLNSTTFTILDQINETISQIKEQIQSVQSNLLLQEDEIVEKCRTAVRQELTTLIQ</sequence>
<dbReference type="OrthoDB" id="10035564at2759"/>
<dbReference type="Proteomes" id="UP000692954">
    <property type="component" value="Unassembled WGS sequence"/>
</dbReference>
<keyword evidence="16" id="KW-1185">Reference proteome</keyword>
<name>A0A8S1R9S9_9CILI</name>
<evidence type="ECO:0000256" key="3">
    <source>
        <dbReference type="ARBA" id="ARBA00022538"/>
    </source>
</evidence>
<dbReference type="PANTHER" id="PTHR10027">
    <property type="entry name" value="CALCIUM-ACTIVATED POTASSIUM CHANNEL ALPHA CHAIN"/>
    <property type="match status" value="1"/>
</dbReference>
<dbReference type="AlphaFoldDB" id="A0A8S1R9S9"/>
<evidence type="ECO:0000256" key="9">
    <source>
        <dbReference type="ARBA" id="ARBA00023065"/>
    </source>
</evidence>
<evidence type="ECO:0000256" key="4">
    <source>
        <dbReference type="ARBA" id="ARBA00022692"/>
    </source>
</evidence>
<evidence type="ECO:0000259" key="14">
    <source>
        <dbReference type="PROSITE" id="PS51201"/>
    </source>
</evidence>
<dbReference type="PROSITE" id="PS51201">
    <property type="entry name" value="RCK_N"/>
    <property type="match status" value="1"/>
</dbReference>
<comment type="caution">
    <text evidence="15">The sequence shown here is derived from an EMBL/GenBank/DDBJ whole genome shotgun (WGS) entry which is preliminary data.</text>
</comment>
<evidence type="ECO:0000313" key="16">
    <source>
        <dbReference type="Proteomes" id="UP000692954"/>
    </source>
</evidence>
<evidence type="ECO:0000256" key="6">
    <source>
        <dbReference type="ARBA" id="ARBA00022882"/>
    </source>
</evidence>
<evidence type="ECO:0000256" key="5">
    <source>
        <dbReference type="ARBA" id="ARBA00022826"/>
    </source>
</evidence>
<feature type="transmembrane region" description="Helical" evidence="13">
    <location>
        <begin position="64"/>
        <end position="83"/>
    </location>
</feature>
<feature type="transmembrane region" description="Helical" evidence="13">
    <location>
        <begin position="160"/>
        <end position="181"/>
    </location>
</feature>
<keyword evidence="12" id="KW-0175">Coiled coil</keyword>
<dbReference type="Pfam" id="PF21014">
    <property type="entry name" value="Slowpoke_C"/>
    <property type="match status" value="1"/>
</dbReference>
<gene>
    <name evidence="15" type="ORF">PSON_ATCC_30995.1.T1460056</name>
</gene>
<evidence type="ECO:0000256" key="8">
    <source>
        <dbReference type="ARBA" id="ARBA00022989"/>
    </source>
</evidence>
<evidence type="ECO:0000256" key="1">
    <source>
        <dbReference type="ARBA" id="ARBA00004141"/>
    </source>
</evidence>
<proteinExistence type="predicted"/>
<keyword evidence="8 13" id="KW-1133">Transmembrane helix</keyword>
<dbReference type="InterPro" id="IPR048735">
    <property type="entry name" value="Slowpoke-like_C"/>
</dbReference>